<dbReference type="Gene3D" id="3.30.450.40">
    <property type="match status" value="1"/>
</dbReference>
<dbReference type="InterPro" id="IPR050707">
    <property type="entry name" value="HTH_MetabolicPath_Reg"/>
</dbReference>
<dbReference type="AlphaFoldDB" id="A0A6J4PXE1"/>
<dbReference type="Gene3D" id="1.10.10.10">
    <property type="entry name" value="Winged helix-like DNA-binding domain superfamily/Winged helix DNA-binding domain"/>
    <property type="match status" value="1"/>
</dbReference>
<evidence type="ECO:0000256" key="4">
    <source>
        <dbReference type="ARBA" id="ARBA00058938"/>
    </source>
</evidence>
<comment type="function">
    <text evidence="4">May be an activator protein for the gylABX operon.</text>
</comment>
<evidence type="ECO:0000256" key="3">
    <source>
        <dbReference type="ARBA" id="ARBA00023163"/>
    </source>
</evidence>
<feature type="domain" description="HTH iclR-type" evidence="6">
    <location>
        <begin position="17"/>
        <end position="79"/>
    </location>
</feature>
<dbReference type="EMBL" id="CADCUZ010000120">
    <property type="protein sequence ID" value="CAA9428629.1"/>
    <property type="molecule type" value="Genomic_DNA"/>
</dbReference>
<keyword evidence="1" id="KW-0805">Transcription regulation</keyword>
<dbReference type="InterPro" id="IPR036390">
    <property type="entry name" value="WH_DNA-bd_sf"/>
</dbReference>
<dbReference type="SUPFAM" id="SSF55781">
    <property type="entry name" value="GAF domain-like"/>
    <property type="match status" value="1"/>
</dbReference>
<dbReference type="SUPFAM" id="SSF46785">
    <property type="entry name" value="Winged helix' DNA-binding domain"/>
    <property type="match status" value="1"/>
</dbReference>
<dbReference type="GO" id="GO:0003700">
    <property type="term" value="F:DNA-binding transcription factor activity"/>
    <property type="evidence" value="ECO:0007669"/>
    <property type="project" value="TreeGrafter"/>
</dbReference>
<evidence type="ECO:0000259" key="7">
    <source>
        <dbReference type="PROSITE" id="PS51078"/>
    </source>
</evidence>
<name>A0A6J4PXE1_9ACTN</name>
<dbReference type="PANTHER" id="PTHR30136">
    <property type="entry name" value="HELIX-TURN-HELIX TRANSCRIPTIONAL REGULATOR, ICLR FAMILY"/>
    <property type="match status" value="1"/>
</dbReference>
<proteinExistence type="predicted"/>
<evidence type="ECO:0000313" key="8">
    <source>
        <dbReference type="EMBL" id="CAA9428629.1"/>
    </source>
</evidence>
<dbReference type="PANTHER" id="PTHR30136:SF24">
    <property type="entry name" value="HTH-TYPE TRANSCRIPTIONAL REPRESSOR ALLR"/>
    <property type="match status" value="1"/>
</dbReference>
<organism evidence="8">
    <name type="scientific">uncultured Rubrobacteraceae bacterium</name>
    <dbReference type="NCBI Taxonomy" id="349277"/>
    <lineage>
        <taxon>Bacteria</taxon>
        <taxon>Bacillati</taxon>
        <taxon>Actinomycetota</taxon>
        <taxon>Rubrobacteria</taxon>
        <taxon>Rubrobacterales</taxon>
        <taxon>Rubrobacteraceae</taxon>
        <taxon>environmental samples</taxon>
    </lineage>
</organism>
<dbReference type="PROSITE" id="PS51077">
    <property type="entry name" value="HTH_ICLR"/>
    <property type="match status" value="1"/>
</dbReference>
<dbReference type="FunFam" id="1.10.10.10:FF:000056">
    <property type="entry name" value="IclR family transcriptional regulator"/>
    <property type="match status" value="1"/>
</dbReference>
<evidence type="ECO:0000256" key="5">
    <source>
        <dbReference type="ARBA" id="ARBA00070406"/>
    </source>
</evidence>
<dbReference type="InterPro" id="IPR029016">
    <property type="entry name" value="GAF-like_dom_sf"/>
</dbReference>
<dbReference type="PROSITE" id="PS51078">
    <property type="entry name" value="ICLR_ED"/>
    <property type="match status" value="1"/>
</dbReference>
<dbReference type="Pfam" id="PF09339">
    <property type="entry name" value="HTH_IclR"/>
    <property type="match status" value="1"/>
</dbReference>
<feature type="domain" description="IclR-ED" evidence="7">
    <location>
        <begin position="80"/>
        <end position="154"/>
    </location>
</feature>
<dbReference type="GO" id="GO:0003677">
    <property type="term" value="F:DNA binding"/>
    <property type="evidence" value="ECO:0007669"/>
    <property type="project" value="UniProtKB-KW"/>
</dbReference>
<evidence type="ECO:0000259" key="6">
    <source>
        <dbReference type="PROSITE" id="PS51077"/>
    </source>
</evidence>
<keyword evidence="2" id="KW-0238">DNA-binding</keyword>
<evidence type="ECO:0000256" key="1">
    <source>
        <dbReference type="ARBA" id="ARBA00023015"/>
    </source>
</evidence>
<dbReference type="Pfam" id="PF01614">
    <property type="entry name" value="IclR_C"/>
    <property type="match status" value="1"/>
</dbReference>
<keyword evidence="3" id="KW-0804">Transcription</keyword>
<dbReference type="SMART" id="SM00346">
    <property type="entry name" value="HTH_ICLR"/>
    <property type="match status" value="1"/>
</dbReference>
<dbReference type="InterPro" id="IPR005471">
    <property type="entry name" value="Tscrpt_reg_IclR_N"/>
</dbReference>
<gene>
    <name evidence="8" type="ORF">AVDCRST_MAG55-2491</name>
</gene>
<dbReference type="InterPro" id="IPR036388">
    <property type="entry name" value="WH-like_DNA-bd_sf"/>
</dbReference>
<accession>A0A6J4PXE1</accession>
<dbReference type="GO" id="GO:0045892">
    <property type="term" value="P:negative regulation of DNA-templated transcription"/>
    <property type="evidence" value="ECO:0007669"/>
    <property type="project" value="TreeGrafter"/>
</dbReference>
<dbReference type="InterPro" id="IPR014757">
    <property type="entry name" value="Tscrpt_reg_IclR_C"/>
</dbReference>
<reference evidence="8" key="1">
    <citation type="submission" date="2020-02" db="EMBL/GenBank/DDBJ databases">
        <authorList>
            <person name="Meier V. D."/>
        </authorList>
    </citation>
    <scope>NUCLEOTIDE SEQUENCE</scope>
    <source>
        <strain evidence="8">AVDCRST_MAG55</strain>
    </source>
</reference>
<sequence>MTDEVADKAPAPRGARVQSLERTLDILELLGRSENELGITEIASAVGLAKGRVHRLLSTLTRRGCARQNPLTRKYGLDLKAITLASSTWESSGPLARPFLEQLMEVSQESSNLARLHENSVVCIEQVPAPHMVRMFTEPGNRVLPHATGTGKVG</sequence>
<protein>
    <recommendedName>
        <fullName evidence="5">Glycerol operon regulatory protein</fullName>
    </recommendedName>
</protein>
<evidence type="ECO:0000256" key="2">
    <source>
        <dbReference type="ARBA" id="ARBA00023125"/>
    </source>
</evidence>